<feature type="compositionally biased region" description="Pro residues" evidence="9">
    <location>
        <begin position="823"/>
        <end position="832"/>
    </location>
</feature>
<dbReference type="Proteomes" id="UP000694548">
    <property type="component" value="Chromosome sgr12"/>
</dbReference>
<evidence type="ECO:0000313" key="14">
    <source>
        <dbReference type="EMBL" id="KAF7203591.1"/>
    </source>
</evidence>
<dbReference type="InterPro" id="IPR002870">
    <property type="entry name" value="Peptidase_M12B_N"/>
</dbReference>
<dbReference type="SMART" id="SM00181">
    <property type="entry name" value="EGF"/>
    <property type="match status" value="1"/>
</dbReference>
<dbReference type="Gene3D" id="4.10.70.10">
    <property type="entry name" value="Disintegrin domain"/>
    <property type="match status" value="1"/>
</dbReference>
<dbReference type="Ensembl" id="ENSNFUT00015020610.1">
    <property type="protein sequence ID" value="ENSNFUP00015019687.1"/>
    <property type="gene ID" value="ENSNFUG00015009533.1"/>
</dbReference>
<keyword evidence="7" id="KW-0245">EGF-like domain</keyword>
<dbReference type="PRINTS" id="PR00289">
    <property type="entry name" value="DISINTEGRIN"/>
</dbReference>
<dbReference type="PANTHER" id="PTHR11905:SF20">
    <property type="entry name" value="DISINTEGRIN AND METALLOPROTEINASE DOMAIN-CONTAINING PROTEIN 8"/>
    <property type="match status" value="1"/>
</dbReference>
<organism evidence="15">
    <name type="scientific">Nothobranchius furzeri</name>
    <name type="common">Turquoise killifish</name>
    <dbReference type="NCBI Taxonomy" id="105023"/>
    <lineage>
        <taxon>Eukaryota</taxon>
        <taxon>Metazoa</taxon>
        <taxon>Chordata</taxon>
        <taxon>Craniata</taxon>
        <taxon>Vertebrata</taxon>
        <taxon>Euteleostomi</taxon>
        <taxon>Actinopterygii</taxon>
        <taxon>Neopterygii</taxon>
        <taxon>Teleostei</taxon>
        <taxon>Neoteleostei</taxon>
        <taxon>Acanthomorphata</taxon>
        <taxon>Ovalentaria</taxon>
        <taxon>Atherinomorphae</taxon>
        <taxon>Cyprinodontiformes</taxon>
        <taxon>Nothobranchiidae</taxon>
        <taxon>Nothobranchius</taxon>
    </lineage>
</organism>
<dbReference type="OMA" id="GVCNHKN"/>
<dbReference type="GO" id="GO:0006508">
    <property type="term" value="P:proteolysis"/>
    <property type="evidence" value="ECO:0007669"/>
    <property type="project" value="InterPro"/>
</dbReference>
<dbReference type="InterPro" id="IPR001762">
    <property type="entry name" value="Disintegrin_dom"/>
</dbReference>
<evidence type="ECO:0000259" key="11">
    <source>
        <dbReference type="PROSITE" id="PS50026"/>
    </source>
</evidence>
<dbReference type="KEGG" id="nfu:107387480"/>
<keyword evidence="8" id="KW-0862">Zinc</keyword>
<dbReference type="FunFam" id="3.40.390.10:FF:000002">
    <property type="entry name" value="Disintegrin and metalloproteinase domain-containing protein 22"/>
    <property type="match status" value="1"/>
</dbReference>
<dbReference type="Pfam" id="PF08516">
    <property type="entry name" value="ADAM_CR"/>
    <property type="match status" value="1"/>
</dbReference>
<dbReference type="Gene3D" id="3.40.390.10">
    <property type="entry name" value="Collagenase (Catalytic Domain)"/>
    <property type="match status" value="1"/>
</dbReference>
<dbReference type="GeneTree" id="ENSGT00940000158585"/>
<feature type="disulfide bond" evidence="7">
    <location>
        <begin position="669"/>
        <end position="678"/>
    </location>
</feature>
<dbReference type="EMBL" id="JAAVVJ010000016">
    <property type="protein sequence ID" value="KAF7203591.1"/>
    <property type="molecule type" value="Genomic_DNA"/>
</dbReference>
<keyword evidence="2 10" id="KW-0812">Transmembrane</keyword>
<evidence type="ECO:0000256" key="3">
    <source>
        <dbReference type="ARBA" id="ARBA00022989"/>
    </source>
</evidence>
<dbReference type="FunFam" id="4.10.70.10:FF:000001">
    <property type="entry name" value="Disintegrin and metalloproteinase domain-containing protein 22"/>
    <property type="match status" value="1"/>
</dbReference>
<feature type="binding site" evidence="8">
    <location>
        <position position="351"/>
    </location>
    <ligand>
        <name>Zn(2+)</name>
        <dbReference type="ChEBI" id="CHEBI:29105"/>
        <note>catalytic</note>
    </ligand>
</feature>
<reference evidence="16" key="5">
    <citation type="submission" date="2025-05" db="UniProtKB">
        <authorList>
            <consortium name="Ensembl"/>
        </authorList>
    </citation>
    <scope>IDENTIFICATION</scope>
</reference>
<evidence type="ECO:0000259" key="12">
    <source>
        <dbReference type="PROSITE" id="PS50214"/>
    </source>
</evidence>
<reference evidence="14" key="4">
    <citation type="submission" date="2020-03" db="EMBL/GenBank/DDBJ databases">
        <title>Intra-Species Differences in Population Size shape Life History and Genome Evolution.</title>
        <authorList>
            <person name="Willemsen D."/>
            <person name="Cui R."/>
            <person name="Valenzano D.R."/>
        </authorList>
    </citation>
    <scope>NUCLEOTIDE SEQUENCE</scope>
    <source>
        <strain evidence="14">GRZ</strain>
        <tissue evidence="14">Whole</tissue>
    </source>
</reference>
<evidence type="ECO:0000259" key="13">
    <source>
        <dbReference type="PROSITE" id="PS50215"/>
    </source>
</evidence>
<dbReference type="OrthoDB" id="5951731at2759"/>
<dbReference type="Bgee" id="ENSNFUG00015009533">
    <property type="expression patterns" value="Expressed in caudal fin and 2 other cell types or tissues"/>
</dbReference>
<keyword evidence="15" id="KW-0401">Integrin</keyword>
<sequence>MIHGTVTVTGQETGHDELTVNMFPWLVWVCFAQTSGLLSHVQQYEVVRPQRHQERRTRSLLKDQLYPEKVQYDLKIEGRNHTINLEKNRNLIGERYIETVYSEDGKRMTGSPSQEHCFYHGHVQDQVNSSVSVGICSGIRGFLRVQQQVYMIEPLGRTDDEDHAVYRWEHLKVGGQLGCGPSSLLYDQNQNHNQDRAPQHAGLFTSRSWNTKPLPGPERFVELVVVVDNTEYKLYGKETKSRILGVVNHMDKLYRPLNIHIVLVGLDIWSYKDYIHVDEKPETTLDNFLLWRKAELLPRMKHDNAQFVTGKKFANGTVGLANKFAMCTENSAGVSQDHMSNPLGLASTIAHEMGHNFGLSHDSAGCVCGPFQSSTNCVMTEKLETANQAFPEFFSNCSLQQLSEFMARAQPSCLHQPILVRTIAAGPLCGNGLLDPREECDCGTEQECDNPCCDASTCRLTEGSECAHGQCCEQCKLKASGTVCRGSAGDCDLPEYCTGESQDCPEDSFEMNGKGCYNHMSGFCYDGQCPSLHQHCWRLFGDGAKIGPDFCFNLNRQGMEGTNCGGNKSRFIPCSSSNLKCGSIFCTGGGESITGKRAGYTMFGVECKVAVEDDKSRNIDMVPSGTVCGTNKVCLGNRCVDVSVFGKKEECAKKCNNNGVCNHKNQCHCDPGWAPPYCEIKYADLHKGRSMNVAGVCAAVSTLLVILLLIVGLLYCKKNNIKGYISRRKKKSAPRKLNPKFQATCVKERPEIGQPTLVESTVSLINSPLVLPVVPSRPAPPQTGSPLVTKHQKQDIVLLQPPRKPTSLASTCESESSKESKPSLPPVPPVKPSPLLIPRIKPSPPAPPRPPAKPQLHRLM</sequence>
<evidence type="ECO:0000313" key="17">
    <source>
        <dbReference type="Proteomes" id="UP000694548"/>
    </source>
</evidence>
<dbReference type="Pfam" id="PF01562">
    <property type="entry name" value="Pep_M12B_propep"/>
    <property type="match status" value="1"/>
</dbReference>
<accession>A0A1A8B2X5</accession>
<evidence type="ECO:0000256" key="9">
    <source>
        <dbReference type="SAM" id="MobiDB-lite"/>
    </source>
</evidence>
<dbReference type="GO" id="GO:0050839">
    <property type="term" value="F:cell adhesion molecule binding"/>
    <property type="evidence" value="ECO:0007669"/>
    <property type="project" value="TreeGrafter"/>
</dbReference>
<name>A0A1A8B2X5_NOTFU</name>
<comment type="subcellular location">
    <subcellularLocation>
        <location evidence="1">Membrane</location>
        <topology evidence="1">Single-pass type I membrane protein</topology>
    </subcellularLocation>
</comment>
<reference evidence="15" key="3">
    <citation type="submission" date="2016-06" db="EMBL/GenBank/DDBJ databases">
        <title>The genome of a short-lived fish provides insights into sex chromosome evolution and the genetic control of aging.</title>
        <authorList>
            <person name="Reichwald K."/>
            <person name="Felder M."/>
            <person name="Petzold A."/>
            <person name="Koch P."/>
            <person name="Groth M."/>
            <person name="Platzer M."/>
        </authorList>
    </citation>
    <scope>NUCLEOTIDE SEQUENCE</scope>
    <source>
        <tissue evidence="15">Brain</tissue>
    </source>
</reference>
<dbReference type="GO" id="GO:0002693">
    <property type="term" value="P:positive regulation of cellular extravasation"/>
    <property type="evidence" value="ECO:0007669"/>
    <property type="project" value="TreeGrafter"/>
</dbReference>
<dbReference type="GeneID" id="107387480"/>
<dbReference type="PROSITE" id="PS01186">
    <property type="entry name" value="EGF_2"/>
    <property type="match status" value="1"/>
</dbReference>
<feature type="binding site" evidence="8">
    <location>
        <position position="361"/>
    </location>
    <ligand>
        <name>Zn(2+)</name>
        <dbReference type="ChEBI" id="CHEBI:29105"/>
        <note>catalytic</note>
    </ligand>
</feature>
<comment type="caution">
    <text evidence="7">Lacks conserved residue(s) required for the propagation of feature annotation.</text>
</comment>
<feature type="region of interest" description="Disordered" evidence="9">
    <location>
        <begin position="775"/>
        <end position="860"/>
    </location>
</feature>
<dbReference type="GO" id="GO:0046872">
    <property type="term" value="F:metal ion binding"/>
    <property type="evidence" value="ECO:0007669"/>
    <property type="project" value="UniProtKB-KW"/>
</dbReference>
<dbReference type="GO" id="GO:0016020">
    <property type="term" value="C:membrane"/>
    <property type="evidence" value="ECO:0007669"/>
    <property type="project" value="UniProtKB-SubCell"/>
</dbReference>
<dbReference type="EMBL" id="HAEJ01011875">
    <property type="protein sequence ID" value="SBS52332.1"/>
    <property type="molecule type" value="Transcribed_RNA"/>
</dbReference>
<dbReference type="InterPro" id="IPR036436">
    <property type="entry name" value="Disintegrin_dom_sf"/>
</dbReference>
<dbReference type="Pfam" id="PF01421">
    <property type="entry name" value="Reprolysin"/>
    <property type="match status" value="1"/>
</dbReference>
<feature type="transmembrane region" description="Helical" evidence="10">
    <location>
        <begin position="693"/>
        <end position="716"/>
    </location>
</feature>
<dbReference type="GO" id="GO:0022407">
    <property type="term" value="P:regulation of cell-cell adhesion"/>
    <property type="evidence" value="ECO:0007669"/>
    <property type="project" value="TreeGrafter"/>
</dbReference>
<dbReference type="CDD" id="cd04269">
    <property type="entry name" value="ZnMc_adamalysin_II_like"/>
    <property type="match status" value="1"/>
</dbReference>
<evidence type="ECO:0000256" key="7">
    <source>
        <dbReference type="PROSITE-ProRule" id="PRU00076"/>
    </source>
</evidence>
<keyword evidence="5 7" id="KW-1015">Disulfide bond</keyword>
<dbReference type="AlphaFoldDB" id="A0A1A8B2X5"/>
<evidence type="ECO:0000256" key="1">
    <source>
        <dbReference type="ARBA" id="ARBA00004479"/>
    </source>
</evidence>
<dbReference type="GO" id="GO:0007229">
    <property type="term" value="P:integrin-mediated signaling pathway"/>
    <property type="evidence" value="ECO:0007669"/>
    <property type="project" value="UniProtKB-KW"/>
</dbReference>
<feature type="binding site" evidence="8">
    <location>
        <position position="355"/>
    </location>
    <ligand>
        <name>Zn(2+)</name>
        <dbReference type="ChEBI" id="CHEBI:29105"/>
        <note>catalytic</note>
    </ligand>
</feature>
<dbReference type="PROSITE" id="PS50026">
    <property type="entry name" value="EGF_3"/>
    <property type="match status" value="1"/>
</dbReference>
<dbReference type="InterPro" id="IPR024079">
    <property type="entry name" value="MetalloPept_cat_dom_sf"/>
</dbReference>
<evidence type="ECO:0000256" key="5">
    <source>
        <dbReference type="ARBA" id="ARBA00023157"/>
    </source>
</evidence>
<evidence type="ECO:0000313" key="15">
    <source>
        <dbReference type="EMBL" id="SBP61822.1"/>
    </source>
</evidence>
<reference evidence="16" key="1">
    <citation type="submission" date="2014-08" db="EMBL/GenBank/DDBJ databases">
        <authorList>
            <person name="Senf B."/>
            <person name="Petzold A."/>
            <person name="Downie B.R."/>
            <person name="Koch P."/>
            <person name="Platzer M."/>
        </authorList>
    </citation>
    <scope>NUCLEOTIDE SEQUENCE [LARGE SCALE GENOMIC DNA]</scope>
    <source>
        <strain evidence="16">GRZ</strain>
    </source>
</reference>
<evidence type="ECO:0000256" key="2">
    <source>
        <dbReference type="ARBA" id="ARBA00022692"/>
    </source>
</evidence>
<reference evidence="15" key="2">
    <citation type="submission" date="2016-05" db="EMBL/GenBank/DDBJ databases">
        <authorList>
            <person name="Lavstsen T."/>
            <person name="Jespersen J.S."/>
        </authorList>
    </citation>
    <scope>NUCLEOTIDE SEQUENCE</scope>
    <source>
        <tissue evidence="15">Brain</tissue>
    </source>
</reference>
<dbReference type="Gene3D" id="2.10.25.10">
    <property type="entry name" value="Laminin"/>
    <property type="match status" value="1"/>
</dbReference>
<dbReference type="SUPFAM" id="SSF55486">
    <property type="entry name" value="Metalloproteases ('zincins'), catalytic domain"/>
    <property type="match status" value="1"/>
</dbReference>
<dbReference type="GO" id="GO:0006954">
    <property type="term" value="P:inflammatory response"/>
    <property type="evidence" value="ECO:0007669"/>
    <property type="project" value="TreeGrafter"/>
</dbReference>
<gene>
    <name evidence="15" type="primary">ADAM8B</name>
    <name evidence="16" type="synonym">adam8b</name>
    <name evidence="14" type="ORF">G4P62_011621</name>
</gene>
<dbReference type="Pfam" id="PF00200">
    <property type="entry name" value="Disintegrin"/>
    <property type="match status" value="1"/>
</dbReference>
<evidence type="ECO:0000256" key="8">
    <source>
        <dbReference type="PROSITE-ProRule" id="PRU00276"/>
    </source>
</evidence>
<dbReference type="Proteomes" id="UP000822369">
    <property type="component" value="Chromosome 16"/>
</dbReference>
<evidence type="ECO:0000256" key="6">
    <source>
        <dbReference type="PROSITE-ProRule" id="PRU00068"/>
    </source>
</evidence>
<feature type="domain" description="EGF-like" evidence="11">
    <location>
        <begin position="647"/>
        <end position="679"/>
    </location>
</feature>
<keyword evidence="3 10" id="KW-1133">Transmembrane helix</keyword>
<evidence type="ECO:0000313" key="16">
    <source>
        <dbReference type="Ensembl" id="ENSNFUP00015019687.1"/>
    </source>
</evidence>
<dbReference type="EMBL" id="HADY01023337">
    <property type="protein sequence ID" value="SBP61822.1"/>
    <property type="molecule type" value="Transcribed_RNA"/>
</dbReference>
<evidence type="ECO:0000256" key="10">
    <source>
        <dbReference type="SAM" id="Phobius"/>
    </source>
</evidence>
<dbReference type="PANTHER" id="PTHR11905">
    <property type="entry name" value="ADAM A DISINTEGRIN AND METALLOPROTEASE DOMAIN"/>
    <property type="match status" value="1"/>
</dbReference>
<keyword evidence="17" id="KW-1185">Reference proteome</keyword>
<dbReference type="GO" id="GO:0004222">
    <property type="term" value="F:metalloendopeptidase activity"/>
    <property type="evidence" value="ECO:0007669"/>
    <property type="project" value="InterPro"/>
</dbReference>
<dbReference type="InterPro" id="IPR018358">
    <property type="entry name" value="Disintegrin_CS"/>
</dbReference>
<proteinExistence type="predicted"/>
<dbReference type="PROSITE" id="PS00427">
    <property type="entry name" value="DISINTEGRIN_1"/>
    <property type="match status" value="1"/>
</dbReference>
<dbReference type="PROSITE" id="PS50215">
    <property type="entry name" value="ADAM_MEPRO"/>
    <property type="match status" value="1"/>
</dbReference>
<evidence type="ECO:0000256" key="4">
    <source>
        <dbReference type="ARBA" id="ARBA00023136"/>
    </source>
</evidence>
<dbReference type="InterPro" id="IPR006586">
    <property type="entry name" value="ADAM_Cys-rich"/>
</dbReference>
<feature type="domain" description="Disintegrin" evidence="12">
    <location>
        <begin position="426"/>
        <end position="512"/>
    </location>
</feature>
<feature type="active site" evidence="8">
    <location>
        <position position="352"/>
    </location>
</feature>
<dbReference type="InterPro" id="IPR034027">
    <property type="entry name" value="Reprolysin_adamalysin"/>
</dbReference>
<dbReference type="GO" id="GO:0051044">
    <property type="term" value="P:positive regulation of membrane protein ectodomain proteolysis"/>
    <property type="evidence" value="ECO:0007669"/>
    <property type="project" value="TreeGrafter"/>
</dbReference>
<feature type="disulfide bond" evidence="7">
    <location>
        <begin position="651"/>
        <end position="661"/>
    </location>
</feature>
<dbReference type="PROSITE" id="PS50214">
    <property type="entry name" value="DISINTEGRIN_2"/>
    <property type="match status" value="1"/>
</dbReference>
<dbReference type="SMART" id="SM00608">
    <property type="entry name" value="ACR"/>
    <property type="match status" value="1"/>
</dbReference>
<keyword evidence="8" id="KW-0479">Metal-binding</keyword>
<dbReference type="SMART" id="SM00050">
    <property type="entry name" value="DISIN"/>
    <property type="match status" value="1"/>
</dbReference>
<feature type="disulfide bond" evidence="6">
    <location>
        <begin position="484"/>
        <end position="504"/>
    </location>
</feature>
<dbReference type="InterPro" id="IPR001590">
    <property type="entry name" value="Peptidase_M12B"/>
</dbReference>
<dbReference type="InterPro" id="IPR000742">
    <property type="entry name" value="EGF"/>
</dbReference>
<feature type="compositionally biased region" description="Pro residues" evidence="9">
    <location>
        <begin position="841"/>
        <end position="853"/>
    </location>
</feature>
<keyword evidence="4 10" id="KW-0472">Membrane</keyword>
<feature type="domain" description="Peptidase M12B" evidence="13">
    <location>
        <begin position="219"/>
        <end position="418"/>
    </location>
</feature>
<protein>
    <submittedName>
        <fullName evidence="15">A disintegrin and metalloproteinase domain 8b</fullName>
    </submittedName>
    <submittedName>
        <fullName evidence="16">ADAM metallopeptidase domain 8b</fullName>
    </submittedName>
    <submittedName>
        <fullName evidence="14">Zinc metalloproteinase-disintegrin-like 2d</fullName>
    </submittedName>
</protein>
<dbReference type="SUPFAM" id="SSF57552">
    <property type="entry name" value="Blood coagulation inhibitor (disintegrin)"/>
    <property type="match status" value="1"/>
</dbReference>